<evidence type="ECO:0000313" key="2">
    <source>
        <dbReference type="EMBL" id="KYC41608.1"/>
    </source>
</evidence>
<dbReference type="AlphaFoldDB" id="A0A139XA78"/>
<feature type="domain" description="AAA" evidence="1">
    <location>
        <begin position="1"/>
        <end position="205"/>
    </location>
</feature>
<dbReference type="Proteomes" id="UP000076925">
    <property type="component" value="Unassembled WGS sequence"/>
</dbReference>
<organism evidence="2 3">
    <name type="scientific">Scytonema hofmannii PCC 7110</name>
    <dbReference type="NCBI Taxonomy" id="128403"/>
    <lineage>
        <taxon>Bacteria</taxon>
        <taxon>Bacillati</taxon>
        <taxon>Cyanobacteriota</taxon>
        <taxon>Cyanophyceae</taxon>
        <taxon>Nostocales</taxon>
        <taxon>Scytonemataceae</taxon>
        <taxon>Scytonema</taxon>
    </lineage>
</organism>
<keyword evidence="3" id="KW-1185">Reference proteome</keyword>
<evidence type="ECO:0000259" key="1">
    <source>
        <dbReference type="Pfam" id="PF13614"/>
    </source>
</evidence>
<dbReference type="InterPro" id="IPR025669">
    <property type="entry name" value="AAA_dom"/>
</dbReference>
<proteinExistence type="predicted"/>
<dbReference type="PANTHER" id="PTHR13696">
    <property type="entry name" value="P-LOOP CONTAINING NUCLEOSIDE TRIPHOSPHATE HYDROLASE"/>
    <property type="match status" value="1"/>
</dbReference>
<dbReference type="RefSeq" id="WP_017746497.1">
    <property type="nucleotide sequence ID" value="NZ_KQ976354.1"/>
</dbReference>
<reference evidence="2 3" key="1">
    <citation type="journal article" date="2013" name="Genome Biol. Evol.">
        <title>Genomes of Stigonematalean cyanobacteria (subsection V) and the evolution of oxygenic photosynthesis from prokaryotes to plastids.</title>
        <authorList>
            <person name="Dagan T."/>
            <person name="Roettger M."/>
            <person name="Stucken K."/>
            <person name="Landan G."/>
            <person name="Koch R."/>
            <person name="Major P."/>
            <person name="Gould S.B."/>
            <person name="Goremykin V.V."/>
            <person name="Rippka R."/>
            <person name="Tandeau de Marsac N."/>
            <person name="Gugger M."/>
            <person name="Lockhart P.J."/>
            <person name="Allen J.F."/>
            <person name="Brune I."/>
            <person name="Maus I."/>
            <person name="Puhler A."/>
            <person name="Martin W.F."/>
        </authorList>
    </citation>
    <scope>NUCLEOTIDE SEQUENCE [LARGE SCALE GENOMIC DNA]</scope>
    <source>
        <strain evidence="2 3">PCC 7110</strain>
    </source>
</reference>
<dbReference type="PANTHER" id="PTHR13696:SF52">
    <property type="entry name" value="PARA FAMILY PROTEIN CT_582"/>
    <property type="match status" value="1"/>
</dbReference>
<sequence length="322" mass="36403">MRTIAIHTSKGGVGKTTLSVNLAYEIARLGNKVLVIDLDDQGNSSLYLGVNQADELDKAKTLDDFNKILEGFKSKKEIIHFLSSDIYSSSFDYKDYIRKTSPFNEYLNAIDSNGRIDVIVSSYRTTDEVDRLTSRVGRLGNTAMLLKKALRKFDNEYDYIILDTSPNITPVTLNGLYASRYLIIPTQLEYFSVYGVSSVVREIKRGVHEEMEGQQARILGIVPMMTEPVRGRNKGSASKIKINNFAKQLLKRAQLGTDLLPEIKRTKSFPDAAEKRVPLRVFVEKKPESKRINSEIEAVDQLSNLTKKIIERIDQDESQRGI</sequence>
<comment type="caution">
    <text evidence="2">The sequence shown here is derived from an EMBL/GenBank/DDBJ whole genome shotgun (WGS) entry which is preliminary data.</text>
</comment>
<dbReference type="EMBL" id="ANNX02000020">
    <property type="protein sequence ID" value="KYC41608.1"/>
    <property type="molecule type" value="Genomic_DNA"/>
</dbReference>
<dbReference type="InterPro" id="IPR050678">
    <property type="entry name" value="DNA_Partitioning_ATPase"/>
</dbReference>
<dbReference type="Pfam" id="PF13614">
    <property type="entry name" value="AAA_31"/>
    <property type="match status" value="1"/>
</dbReference>
<dbReference type="CDD" id="cd02042">
    <property type="entry name" value="ParAB_family"/>
    <property type="match status" value="1"/>
</dbReference>
<dbReference type="STRING" id="128403.WA1_16295"/>
<protein>
    <recommendedName>
        <fullName evidence="1">AAA domain-containing protein</fullName>
    </recommendedName>
</protein>
<gene>
    <name evidence="2" type="ORF">WA1_16295</name>
</gene>
<evidence type="ECO:0000313" key="3">
    <source>
        <dbReference type="Proteomes" id="UP000076925"/>
    </source>
</evidence>
<dbReference type="Gene3D" id="3.40.50.300">
    <property type="entry name" value="P-loop containing nucleotide triphosphate hydrolases"/>
    <property type="match status" value="1"/>
</dbReference>
<accession>A0A139XA78</accession>
<dbReference type="SUPFAM" id="SSF52540">
    <property type="entry name" value="P-loop containing nucleoside triphosphate hydrolases"/>
    <property type="match status" value="1"/>
</dbReference>
<dbReference type="InterPro" id="IPR027417">
    <property type="entry name" value="P-loop_NTPase"/>
</dbReference>
<name>A0A139XA78_9CYAN</name>
<dbReference type="OrthoDB" id="465933at2"/>